<dbReference type="OrthoDB" id="6100968at2759"/>
<reference evidence="1 2" key="1">
    <citation type="submission" date="2020-06" db="EMBL/GenBank/DDBJ databases">
        <authorList>
            <person name="Li R."/>
            <person name="Bekaert M."/>
        </authorList>
    </citation>
    <scope>NUCLEOTIDE SEQUENCE [LARGE SCALE GENOMIC DNA]</scope>
    <source>
        <strain evidence="2">wild</strain>
    </source>
</reference>
<organism evidence="1 2">
    <name type="scientific">Mytilus coruscus</name>
    <name type="common">Sea mussel</name>
    <dbReference type="NCBI Taxonomy" id="42192"/>
    <lineage>
        <taxon>Eukaryota</taxon>
        <taxon>Metazoa</taxon>
        <taxon>Spiralia</taxon>
        <taxon>Lophotrochozoa</taxon>
        <taxon>Mollusca</taxon>
        <taxon>Bivalvia</taxon>
        <taxon>Autobranchia</taxon>
        <taxon>Pteriomorphia</taxon>
        <taxon>Mytilida</taxon>
        <taxon>Mytiloidea</taxon>
        <taxon>Mytilidae</taxon>
        <taxon>Mytilinae</taxon>
        <taxon>Mytilus</taxon>
    </lineage>
</organism>
<evidence type="ECO:0000313" key="2">
    <source>
        <dbReference type="Proteomes" id="UP000507470"/>
    </source>
</evidence>
<dbReference type="EMBL" id="CACVKT020005259">
    <property type="protein sequence ID" value="CAC5394121.1"/>
    <property type="molecule type" value="Genomic_DNA"/>
</dbReference>
<evidence type="ECO:0000313" key="1">
    <source>
        <dbReference type="EMBL" id="CAC5394121.1"/>
    </source>
</evidence>
<sequence length="280" mass="32901">MSTSDVPLLVTYRYTNVYYVITEFPPQKFGGVRRELDLCEEGILTLGNIEDPGLNVNKAVEERFLAKKLKTLKSKDSKELKNMEKVVSEFEELGGEISKLANIIQEQILRRTKDQINNIYSNFKTLLYTCKFDNRYEIVDKTLKSYWKGDISDKIYKYYSDMYQFPVIKSTTTFTKWGYLIHLQSPTILYCKLRSDDEIEIIFQNSSYGRLFTSSNCKHQLSPSCRLQENGFIKEKQDVSVKCKLWLLARTVGFGWYRKYFIGKKRWGIFRNLESLDLIS</sequence>
<dbReference type="AlphaFoldDB" id="A0A6J8CEL9"/>
<accession>A0A6J8CEL9</accession>
<keyword evidence="2" id="KW-1185">Reference proteome</keyword>
<gene>
    <name evidence="1" type="ORF">MCOR_28914</name>
</gene>
<proteinExistence type="predicted"/>
<protein>
    <submittedName>
        <fullName evidence="1">Uncharacterized protein</fullName>
    </submittedName>
</protein>
<name>A0A6J8CEL9_MYTCO</name>
<dbReference type="Proteomes" id="UP000507470">
    <property type="component" value="Unassembled WGS sequence"/>
</dbReference>